<dbReference type="Pfam" id="PF00293">
    <property type="entry name" value="NUDIX"/>
    <property type="match status" value="1"/>
</dbReference>
<organism evidence="4 5">
    <name type="scientific">Candidatus Falkowbacteria bacterium RIFOXYA2_FULL_47_9</name>
    <dbReference type="NCBI Taxonomy" id="1797995"/>
    <lineage>
        <taxon>Bacteria</taxon>
        <taxon>Candidatus Falkowiibacteriota</taxon>
    </lineage>
</organism>
<comment type="caution">
    <text evidence="4">The sequence shown here is derived from an EMBL/GenBank/DDBJ whole genome shotgun (WGS) entry which is preliminary data.</text>
</comment>
<dbReference type="InterPro" id="IPR015797">
    <property type="entry name" value="NUDIX_hydrolase-like_dom_sf"/>
</dbReference>
<name>A0A1F5SNS3_9BACT</name>
<evidence type="ECO:0000256" key="1">
    <source>
        <dbReference type="ARBA" id="ARBA00001946"/>
    </source>
</evidence>
<dbReference type="PANTHER" id="PTHR43046:SF16">
    <property type="entry name" value="ADP-RIBOSE PYROPHOSPHATASE YJHB-RELATED"/>
    <property type="match status" value="1"/>
</dbReference>
<dbReference type="PANTHER" id="PTHR43046">
    <property type="entry name" value="GDP-MANNOSE MANNOSYL HYDROLASE"/>
    <property type="match status" value="1"/>
</dbReference>
<dbReference type="EMBL" id="MFGC01000011">
    <property type="protein sequence ID" value="OGF28367.1"/>
    <property type="molecule type" value="Genomic_DNA"/>
</dbReference>
<evidence type="ECO:0000313" key="4">
    <source>
        <dbReference type="EMBL" id="OGF28367.1"/>
    </source>
</evidence>
<dbReference type="Gene3D" id="3.90.79.10">
    <property type="entry name" value="Nucleoside Triphosphate Pyrophosphohydrolase"/>
    <property type="match status" value="1"/>
</dbReference>
<proteinExistence type="predicted"/>
<sequence length="148" mass="17487">MGNSERFKLIPSVYAFFIQDGKILLSRRFQTEFEDGNYGLPAGHADGRETFREALQREVREEVGILIDLNNAELILTMHRWCGDHERVDFFFRVERWDGEAQNKEPDKCDDISWFPLEQLPVNTIPYIRKAINCYLQGESYCEFDWGR</sequence>
<dbReference type="CDD" id="cd04683">
    <property type="entry name" value="NUDIX_Hydrolase"/>
    <property type="match status" value="1"/>
</dbReference>
<dbReference type="PROSITE" id="PS51462">
    <property type="entry name" value="NUDIX"/>
    <property type="match status" value="1"/>
</dbReference>
<dbReference type="Proteomes" id="UP000178925">
    <property type="component" value="Unassembled WGS sequence"/>
</dbReference>
<dbReference type="PROSITE" id="PS00893">
    <property type="entry name" value="NUDIX_BOX"/>
    <property type="match status" value="1"/>
</dbReference>
<dbReference type="GO" id="GO:0016787">
    <property type="term" value="F:hydrolase activity"/>
    <property type="evidence" value="ECO:0007669"/>
    <property type="project" value="UniProtKB-KW"/>
</dbReference>
<evidence type="ECO:0000313" key="5">
    <source>
        <dbReference type="Proteomes" id="UP000178925"/>
    </source>
</evidence>
<protein>
    <recommendedName>
        <fullName evidence="3">Nudix hydrolase domain-containing protein</fullName>
    </recommendedName>
</protein>
<feature type="domain" description="Nudix hydrolase" evidence="3">
    <location>
        <begin position="8"/>
        <end position="140"/>
    </location>
</feature>
<evidence type="ECO:0000256" key="2">
    <source>
        <dbReference type="ARBA" id="ARBA00022801"/>
    </source>
</evidence>
<dbReference type="InterPro" id="IPR020084">
    <property type="entry name" value="NUDIX_hydrolase_CS"/>
</dbReference>
<evidence type="ECO:0000259" key="3">
    <source>
        <dbReference type="PROSITE" id="PS51462"/>
    </source>
</evidence>
<dbReference type="STRING" id="1797995.A2242_01240"/>
<reference evidence="4 5" key="1">
    <citation type="journal article" date="2016" name="Nat. Commun.">
        <title>Thousands of microbial genomes shed light on interconnected biogeochemical processes in an aquifer system.</title>
        <authorList>
            <person name="Anantharaman K."/>
            <person name="Brown C.T."/>
            <person name="Hug L.A."/>
            <person name="Sharon I."/>
            <person name="Castelle C.J."/>
            <person name="Probst A.J."/>
            <person name="Thomas B.C."/>
            <person name="Singh A."/>
            <person name="Wilkins M.J."/>
            <person name="Karaoz U."/>
            <person name="Brodie E.L."/>
            <person name="Williams K.H."/>
            <person name="Hubbard S.S."/>
            <person name="Banfield J.F."/>
        </authorList>
    </citation>
    <scope>NUCLEOTIDE SEQUENCE [LARGE SCALE GENOMIC DNA]</scope>
</reference>
<gene>
    <name evidence="4" type="ORF">A2242_01240</name>
</gene>
<dbReference type="AlphaFoldDB" id="A0A1F5SNS3"/>
<keyword evidence="2" id="KW-0378">Hydrolase</keyword>
<dbReference type="InterPro" id="IPR000086">
    <property type="entry name" value="NUDIX_hydrolase_dom"/>
</dbReference>
<accession>A0A1F5SNS3</accession>
<dbReference type="SUPFAM" id="SSF55811">
    <property type="entry name" value="Nudix"/>
    <property type="match status" value="1"/>
</dbReference>
<comment type="cofactor">
    <cofactor evidence="1">
        <name>Mg(2+)</name>
        <dbReference type="ChEBI" id="CHEBI:18420"/>
    </cofactor>
</comment>